<dbReference type="PANTHER" id="PTHR30327">
    <property type="entry name" value="UNCHARACTERIZED PROTEIN YQGE"/>
    <property type="match status" value="1"/>
</dbReference>
<dbReference type="PANTHER" id="PTHR30327:SF1">
    <property type="entry name" value="UPF0301 PROTEIN YQGE"/>
    <property type="match status" value="1"/>
</dbReference>
<comment type="similarity">
    <text evidence="1 2">Belongs to the UPF0301 (AlgH) family.</text>
</comment>
<dbReference type="NCBIfam" id="NF001266">
    <property type="entry name" value="PRK00228.1-1"/>
    <property type="match status" value="1"/>
</dbReference>
<dbReference type="Pfam" id="PF02622">
    <property type="entry name" value="DUF179"/>
    <property type="match status" value="1"/>
</dbReference>
<evidence type="ECO:0000256" key="2">
    <source>
        <dbReference type="HAMAP-Rule" id="MF_00758"/>
    </source>
</evidence>
<evidence type="ECO:0000313" key="4">
    <source>
        <dbReference type="Proteomes" id="UP000270626"/>
    </source>
</evidence>
<comment type="caution">
    <text evidence="3">The sequence shown here is derived from an EMBL/GenBank/DDBJ whole genome shotgun (WGS) entry which is preliminary data.</text>
</comment>
<dbReference type="Gene3D" id="3.40.1740.10">
    <property type="entry name" value="VC0467-like"/>
    <property type="match status" value="1"/>
</dbReference>
<proteinExistence type="inferred from homology"/>
<dbReference type="AlphaFoldDB" id="A0A495WPR0"/>
<reference evidence="3 4" key="1">
    <citation type="submission" date="2018-10" db="EMBL/GenBank/DDBJ databases">
        <title>Genomic Encyclopedia of Type Strains, Phase IV (KMG-IV): sequencing the most valuable type-strain genomes for metagenomic binning, comparative biology and taxonomic classification.</title>
        <authorList>
            <person name="Goeker M."/>
        </authorList>
    </citation>
    <scope>NUCLEOTIDE SEQUENCE [LARGE SCALE GENOMIC DNA]</scope>
    <source>
        <strain evidence="3 4">DSM 23841</strain>
    </source>
</reference>
<dbReference type="EMBL" id="RBXP01000001">
    <property type="protein sequence ID" value="RKT63024.1"/>
    <property type="molecule type" value="Genomic_DNA"/>
</dbReference>
<gene>
    <name evidence="3" type="ORF">DFR40_0073</name>
</gene>
<evidence type="ECO:0000313" key="3">
    <source>
        <dbReference type="EMBL" id="RKT63024.1"/>
    </source>
</evidence>
<dbReference type="Proteomes" id="UP000270626">
    <property type="component" value="Unassembled WGS sequence"/>
</dbReference>
<name>A0A495WPR0_9RHOO</name>
<evidence type="ECO:0000256" key="1">
    <source>
        <dbReference type="ARBA" id="ARBA00009600"/>
    </source>
</evidence>
<protein>
    <recommendedName>
        <fullName evidence="2">UPF0301 protein DFR40_0073</fullName>
    </recommendedName>
</protein>
<dbReference type="HAMAP" id="MF_00758">
    <property type="entry name" value="UPF0301"/>
    <property type="match status" value="1"/>
</dbReference>
<keyword evidence="4" id="KW-1185">Reference proteome</keyword>
<sequence length="202" mass="21670">MSTVAGGAGFSFKIPAMDNVNLTDNFLIAMPALEDPYFANALVYICEHNENGALGIIVNRPIDMDLAGLFEKIEIKLEQPGLARLPVYFGGPVQLDRGFVLHRPIGHWQSTLAVNAEVGLTSSRDVLAAVAKEGSPSEIIVSLGYSGWDAGQLEDELAQNSWLTVPAKPAILFDLPPEERLPAAMQKLGISFSQLSDVAGHA</sequence>
<accession>A0A495WPR0</accession>
<dbReference type="SUPFAM" id="SSF143456">
    <property type="entry name" value="VC0467-like"/>
    <property type="match status" value="1"/>
</dbReference>
<dbReference type="GO" id="GO:0005829">
    <property type="term" value="C:cytosol"/>
    <property type="evidence" value="ECO:0007669"/>
    <property type="project" value="TreeGrafter"/>
</dbReference>
<dbReference type="InterPro" id="IPR003774">
    <property type="entry name" value="AlgH-like"/>
</dbReference>
<organism evidence="3 4">
    <name type="scientific">Azonexus fungiphilus</name>
    <dbReference type="NCBI Taxonomy" id="146940"/>
    <lineage>
        <taxon>Bacteria</taxon>
        <taxon>Pseudomonadati</taxon>
        <taxon>Pseudomonadota</taxon>
        <taxon>Betaproteobacteria</taxon>
        <taxon>Rhodocyclales</taxon>
        <taxon>Azonexaceae</taxon>
        <taxon>Azonexus</taxon>
    </lineage>
</organism>